<gene>
    <name evidence="1" type="ORF">Tsubulata_025179</name>
</gene>
<evidence type="ECO:0008006" key="3">
    <source>
        <dbReference type="Google" id="ProtNLM"/>
    </source>
</evidence>
<evidence type="ECO:0000313" key="1">
    <source>
        <dbReference type="EMBL" id="KAJ4828267.1"/>
    </source>
</evidence>
<sequence>MSNNSQGKQVVVEEDRLEKEVMSESGVERVYCVEGLGARGACGGIEKGLNIFQFSFKEADDRGRVLWGCPWTFSGNHLVLKDSPPNKTMEEVDLTWFDFFVLLYVPRS</sequence>
<proteinExistence type="predicted"/>
<organism evidence="1 2">
    <name type="scientific">Turnera subulata</name>
    <dbReference type="NCBI Taxonomy" id="218843"/>
    <lineage>
        <taxon>Eukaryota</taxon>
        <taxon>Viridiplantae</taxon>
        <taxon>Streptophyta</taxon>
        <taxon>Embryophyta</taxon>
        <taxon>Tracheophyta</taxon>
        <taxon>Spermatophyta</taxon>
        <taxon>Magnoliopsida</taxon>
        <taxon>eudicotyledons</taxon>
        <taxon>Gunneridae</taxon>
        <taxon>Pentapetalae</taxon>
        <taxon>rosids</taxon>
        <taxon>fabids</taxon>
        <taxon>Malpighiales</taxon>
        <taxon>Passifloraceae</taxon>
        <taxon>Turnera</taxon>
    </lineage>
</organism>
<dbReference type="AlphaFoldDB" id="A0A9Q0FBI9"/>
<protein>
    <recommendedName>
        <fullName evidence="3">DUF4283 domain-containing protein</fullName>
    </recommendedName>
</protein>
<reference evidence="1" key="2">
    <citation type="journal article" date="2023" name="Plants (Basel)">
        <title>Annotation of the Turnera subulata (Passifloraceae) Draft Genome Reveals the S-Locus Evolved after the Divergence of Turneroideae from Passifloroideae in a Stepwise Manner.</title>
        <authorList>
            <person name="Henning P.M."/>
            <person name="Roalson E.H."/>
            <person name="Mir W."/>
            <person name="McCubbin A.G."/>
            <person name="Shore J.S."/>
        </authorList>
    </citation>
    <scope>NUCLEOTIDE SEQUENCE</scope>
    <source>
        <strain evidence="1">F60SS</strain>
    </source>
</reference>
<keyword evidence="2" id="KW-1185">Reference proteome</keyword>
<accession>A0A9Q0FBI9</accession>
<name>A0A9Q0FBI9_9ROSI</name>
<reference evidence="1" key="1">
    <citation type="submission" date="2022-02" db="EMBL/GenBank/DDBJ databases">
        <authorList>
            <person name="Henning P.M."/>
            <person name="McCubbin A.G."/>
            <person name="Shore J.S."/>
        </authorList>
    </citation>
    <scope>NUCLEOTIDE SEQUENCE</scope>
    <source>
        <strain evidence="1">F60SS</strain>
        <tissue evidence="1">Leaves</tissue>
    </source>
</reference>
<evidence type="ECO:0000313" key="2">
    <source>
        <dbReference type="Proteomes" id="UP001141552"/>
    </source>
</evidence>
<dbReference type="Proteomes" id="UP001141552">
    <property type="component" value="Unassembled WGS sequence"/>
</dbReference>
<dbReference type="EMBL" id="JAKUCV010006218">
    <property type="protein sequence ID" value="KAJ4828267.1"/>
    <property type="molecule type" value="Genomic_DNA"/>
</dbReference>
<comment type="caution">
    <text evidence="1">The sequence shown here is derived from an EMBL/GenBank/DDBJ whole genome shotgun (WGS) entry which is preliminary data.</text>
</comment>